<dbReference type="NCBIfam" id="TIGR00374">
    <property type="entry name" value="flippase-like domain"/>
    <property type="match status" value="1"/>
</dbReference>
<keyword evidence="4 6" id="KW-1133">Transmembrane helix</keyword>
<feature type="transmembrane region" description="Helical" evidence="6">
    <location>
        <begin position="317"/>
        <end position="342"/>
    </location>
</feature>
<accession>C5CI33</accession>
<comment type="subcellular location">
    <subcellularLocation>
        <location evidence="1">Cell membrane</location>
        <topology evidence="1">Multi-pass membrane protein</topology>
    </subcellularLocation>
</comment>
<evidence type="ECO:0000256" key="5">
    <source>
        <dbReference type="ARBA" id="ARBA00023136"/>
    </source>
</evidence>
<gene>
    <name evidence="7" type="ordered locus">Kole_1110</name>
</gene>
<dbReference type="PANTHER" id="PTHR37693">
    <property type="entry name" value="PHOSPHATIDYLGLYCEROL LYSYLTRANSFERASE"/>
    <property type="match status" value="1"/>
</dbReference>
<evidence type="ECO:0008006" key="9">
    <source>
        <dbReference type="Google" id="ProtNLM"/>
    </source>
</evidence>
<keyword evidence="2" id="KW-1003">Cell membrane</keyword>
<dbReference type="Proteomes" id="UP000002382">
    <property type="component" value="Chromosome"/>
</dbReference>
<dbReference type="GO" id="GO:0005886">
    <property type="term" value="C:plasma membrane"/>
    <property type="evidence" value="ECO:0007669"/>
    <property type="project" value="UniProtKB-SubCell"/>
</dbReference>
<dbReference type="PANTHER" id="PTHR37693:SF1">
    <property type="entry name" value="INTEGRAL MEMBRANE PROTEIN"/>
    <property type="match status" value="1"/>
</dbReference>
<feature type="transmembrane region" description="Helical" evidence="6">
    <location>
        <begin position="158"/>
        <end position="178"/>
    </location>
</feature>
<dbReference type="AlphaFoldDB" id="C5CI33"/>
<feature type="transmembrane region" description="Helical" evidence="6">
    <location>
        <begin position="81"/>
        <end position="99"/>
    </location>
</feature>
<reference evidence="7 8" key="2">
    <citation type="journal article" date="2011" name="J. Bacteriol.">
        <title>Genome Sequence of Kosmotoga olearia Strain TBF 19.5.1, a Thermophilic Bacterium with a Wide Growth Temperature Range, Isolated from the Troll B Oil Platform in the North Sea.</title>
        <authorList>
            <person name="Swithers K.S."/>
            <person name="Dipippo J.L."/>
            <person name="Bruce D.C."/>
            <person name="Detter C."/>
            <person name="Tapia R."/>
            <person name="Han S."/>
            <person name="Goodwin L.A."/>
            <person name="Han J."/>
            <person name="Woyke T."/>
            <person name="Pitluck S."/>
            <person name="Pennacchio L."/>
            <person name="Nolan M."/>
            <person name="Mikhailova N."/>
            <person name="Land M.L."/>
            <person name="Nesbo C.L."/>
            <person name="Gogarten J.P."/>
            <person name="Noll K.M."/>
        </authorList>
    </citation>
    <scope>NUCLEOTIDE SEQUENCE [LARGE SCALE GENOMIC DNA]</scope>
    <source>
        <strain evidence="8">ATCC BAA-1733 / DSM 21960 / TBF 19.5.1</strain>
    </source>
</reference>
<organism evidence="7 8">
    <name type="scientific">Kosmotoga olearia (strain ATCC BAA-1733 / DSM 21960 / TBF 19.5.1)</name>
    <dbReference type="NCBI Taxonomy" id="521045"/>
    <lineage>
        <taxon>Bacteria</taxon>
        <taxon>Thermotogati</taxon>
        <taxon>Thermotogota</taxon>
        <taxon>Thermotogae</taxon>
        <taxon>Kosmotogales</taxon>
        <taxon>Kosmotogaceae</taxon>
        <taxon>Kosmotoga</taxon>
    </lineage>
</organism>
<name>C5CI33_KOSOT</name>
<dbReference type="OrthoDB" id="9810654at2"/>
<feature type="transmembrane region" description="Helical" evidence="6">
    <location>
        <begin position="12"/>
        <end position="31"/>
    </location>
</feature>
<keyword evidence="3 6" id="KW-0812">Transmembrane</keyword>
<evidence type="ECO:0000313" key="8">
    <source>
        <dbReference type="Proteomes" id="UP000002382"/>
    </source>
</evidence>
<evidence type="ECO:0000256" key="2">
    <source>
        <dbReference type="ARBA" id="ARBA00022475"/>
    </source>
</evidence>
<keyword evidence="5 6" id="KW-0472">Membrane</keyword>
<reference evidence="7 8" key="1">
    <citation type="submission" date="2009-06" db="EMBL/GenBank/DDBJ databases">
        <title>Complete sequence of Thermotogales bacterium TBF 19.5.1.</title>
        <authorList>
            <consortium name="US DOE Joint Genome Institute"/>
            <person name="Lucas S."/>
            <person name="Copeland A."/>
            <person name="Lapidus A."/>
            <person name="Glavina del Rio T."/>
            <person name="Tice H."/>
            <person name="Bruce D."/>
            <person name="Goodwin L."/>
            <person name="Pitluck S."/>
            <person name="Chertkov O."/>
            <person name="Brettin T."/>
            <person name="Detter J.C."/>
            <person name="Han C."/>
            <person name="Schmutz J."/>
            <person name="Larimer F."/>
            <person name="Land M."/>
            <person name="Hauser L."/>
            <person name="Kyrpides N."/>
            <person name="Ovchinnikova G."/>
            <person name="Noll K."/>
        </authorList>
    </citation>
    <scope>NUCLEOTIDE SEQUENCE [LARGE SCALE GENOMIC DNA]</scope>
    <source>
        <strain evidence="8">ATCC BAA-1733 / DSM 21960 / TBF 19.5.1</strain>
    </source>
</reference>
<evidence type="ECO:0000256" key="1">
    <source>
        <dbReference type="ARBA" id="ARBA00004651"/>
    </source>
</evidence>
<protein>
    <recommendedName>
        <fullName evidence="9">Integral membrane protein-like protein</fullName>
    </recommendedName>
</protein>
<dbReference type="RefSeq" id="WP_015868470.1">
    <property type="nucleotide sequence ID" value="NC_012785.1"/>
</dbReference>
<keyword evidence="8" id="KW-1185">Reference proteome</keyword>
<dbReference type="Pfam" id="PF03706">
    <property type="entry name" value="LPG_synthase_TM"/>
    <property type="match status" value="1"/>
</dbReference>
<proteinExistence type="predicted"/>
<dbReference type="eggNOG" id="COG0392">
    <property type="taxonomic scope" value="Bacteria"/>
</dbReference>
<dbReference type="KEGG" id="kol:Kole_1110"/>
<feature type="transmembrane region" description="Helical" evidence="6">
    <location>
        <begin position="270"/>
        <end position="291"/>
    </location>
</feature>
<feature type="transmembrane region" description="Helical" evidence="6">
    <location>
        <begin position="119"/>
        <end position="146"/>
    </location>
</feature>
<dbReference type="HOGENOM" id="CLU_039146_0_0_0"/>
<evidence type="ECO:0000256" key="3">
    <source>
        <dbReference type="ARBA" id="ARBA00022692"/>
    </source>
</evidence>
<dbReference type="InterPro" id="IPR022791">
    <property type="entry name" value="L-PG_synthase/AglD"/>
</dbReference>
<sequence length="353" mass="39331">MKKKNSSLPIRGMFAGIAISIIILLVIQKIFGAKIDSSLLKSSWPIVVAAISLLFLSLGVPALRLLLLLKSLNERLSYFRSYRSTILSLFFSAITPFAAGGQPFQIYDLTKAGINVSHALAAVISQYLISNFSTAFLAVLLLPRYLSYFAKLETTGTIFAFGIAITITVGIFFTFLALSRNLLIKFLNFISHRKFLLTVIGKLAKKDKETIVGVIREKFERYNAGMQNIWSKKPLTLVIDFFLALGYLLINYSIFYVTVVGILMNKGQNFNFSLIDSIAVQTLLSFVVYYIPTPGSSGGFESGMFVMLKGMLPNQSLIIAISIWRFVTYHFLILVGLINFLLSFGQKGQKELN</sequence>
<evidence type="ECO:0000313" key="7">
    <source>
        <dbReference type="EMBL" id="ACR79812.1"/>
    </source>
</evidence>
<dbReference type="STRING" id="521045.Kole_1110"/>
<feature type="transmembrane region" description="Helical" evidence="6">
    <location>
        <begin position="241"/>
        <end position="263"/>
    </location>
</feature>
<feature type="transmembrane region" description="Helical" evidence="6">
    <location>
        <begin position="43"/>
        <end position="69"/>
    </location>
</feature>
<dbReference type="EMBL" id="CP001634">
    <property type="protein sequence ID" value="ACR79812.1"/>
    <property type="molecule type" value="Genomic_DNA"/>
</dbReference>
<evidence type="ECO:0000256" key="6">
    <source>
        <dbReference type="SAM" id="Phobius"/>
    </source>
</evidence>
<evidence type="ECO:0000256" key="4">
    <source>
        <dbReference type="ARBA" id="ARBA00022989"/>
    </source>
</evidence>